<keyword evidence="7" id="KW-1185">Reference proteome</keyword>
<dbReference type="Proteomes" id="UP000315303">
    <property type="component" value="Unassembled WGS sequence"/>
</dbReference>
<protein>
    <submittedName>
        <fullName evidence="6">GFA family protein</fullName>
    </submittedName>
</protein>
<evidence type="ECO:0000256" key="3">
    <source>
        <dbReference type="ARBA" id="ARBA00022833"/>
    </source>
</evidence>
<dbReference type="PANTHER" id="PTHR33337">
    <property type="entry name" value="GFA DOMAIN-CONTAINING PROTEIN"/>
    <property type="match status" value="1"/>
</dbReference>
<feature type="domain" description="CENP-V/GFA" evidence="5">
    <location>
        <begin position="8"/>
        <end position="129"/>
    </location>
</feature>
<sequence length="167" mass="18725">MITNFTPCEGGCACGYVRYTISSPPFIIHCCHCRFCQRQTGSAFALNALFDATSVNIIAGEVKEVMTPSPSGRGQVIARCPRCEVAIWSNYFMGGIKNLIRFIRVGTLDEAALFPPDVHIYTESKQPWLQLAKNSPQYEKFYDFKAVWSKENEAKRQSLLTKAIGDK</sequence>
<evidence type="ECO:0000256" key="4">
    <source>
        <dbReference type="ARBA" id="ARBA00023239"/>
    </source>
</evidence>
<proteinExistence type="inferred from homology"/>
<keyword evidence="4" id="KW-0456">Lyase</keyword>
<dbReference type="InterPro" id="IPR011057">
    <property type="entry name" value="Mss4-like_sf"/>
</dbReference>
<evidence type="ECO:0000259" key="5">
    <source>
        <dbReference type="PROSITE" id="PS51891"/>
    </source>
</evidence>
<accession>A0A502KQC6</accession>
<dbReference type="GO" id="GO:0016846">
    <property type="term" value="F:carbon-sulfur lyase activity"/>
    <property type="evidence" value="ECO:0007669"/>
    <property type="project" value="InterPro"/>
</dbReference>
<dbReference type="RefSeq" id="WP_140605447.1">
    <property type="nucleotide sequence ID" value="NZ_SAWY01000040.1"/>
</dbReference>
<dbReference type="PROSITE" id="PS51891">
    <property type="entry name" value="CENP_V_GFA"/>
    <property type="match status" value="1"/>
</dbReference>
<dbReference type="PANTHER" id="PTHR33337:SF33">
    <property type="entry name" value="CENP-V_GFA DOMAIN-CONTAINING PROTEIN"/>
    <property type="match status" value="1"/>
</dbReference>
<evidence type="ECO:0000256" key="2">
    <source>
        <dbReference type="ARBA" id="ARBA00022723"/>
    </source>
</evidence>
<dbReference type="AlphaFoldDB" id="A0A502KQC6"/>
<dbReference type="Gene3D" id="3.90.1590.10">
    <property type="entry name" value="glutathione-dependent formaldehyde- activating enzyme (gfa)"/>
    <property type="match status" value="1"/>
</dbReference>
<dbReference type="OrthoDB" id="4188830at2"/>
<organism evidence="6 7">
    <name type="scientific">Litorilituus lipolyticus</name>
    <dbReference type="NCBI Taxonomy" id="2491017"/>
    <lineage>
        <taxon>Bacteria</taxon>
        <taxon>Pseudomonadati</taxon>
        <taxon>Pseudomonadota</taxon>
        <taxon>Gammaproteobacteria</taxon>
        <taxon>Alteromonadales</taxon>
        <taxon>Colwelliaceae</taxon>
        <taxon>Litorilituus</taxon>
    </lineage>
</organism>
<dbReference type="Pfam" id="PF04828">
    <property type="entry name" value="GFA"/>
    <property type="match status" value="1"/>
</dbReference>
<dbReference type="InterPro" id="IPR006913">
    <property type="entry name" value="CENP-V/GFA"/>
</dbReference>
<keyword evidence="2" id="KW-0479">Metal-binding</keyword>
<dbReference type="SUPFAM" id="SSF51316">
    <property type="entry name" value="Mss4-like"/>
    <property type="match status" value="1"/>
</dbReference>
<dbReference type="EMBL" id="SAWY01000040">
    <property type="protein sequence ID" value="TPH12499.1"/>
    <property type="molecule type" value="Genomic_DNA"/>
</dbReference>
<dbReference type="GO" id="GO:0046872">
    <property type="term" value="F:metal ion binding"/>
    <property type="evidence" value="ECO:0007669"/>
    <property type="project" value="UniProtKB-KW"/>
</dbReference>
<evidence type="ECO:0000313" key="7">
    <source>
        <dbReference type="Proteomes" id="UP000315303"/>
    </source>
</evidence>
<name>A0A502KQC6_9GAMM</name>
<comment type="similarity">
    <text evidence="1">Belongs to the Gfa family.</text>
</comment>
<evidence type="ECO:0000256" key="1">
    <source>
        <dbReference type="ARBA" id="ARBA00005495"/>
    </source>
</evidence>
<reference evidence="6 7" key="1">
    <citation type="submission" date="2019-01" db="EMBL/GenBank/DDBJ databases">
        <title>Litorilituus lipolytica sp. nov., isolated from intertidal sand of the Yellow Sea in China.</title>
        <authorList>
            <person name="Liu A."/>
        </authorList>
    </citation>
    <scope>NUCLEOTIDE SEQUENCE [LARGE SCALE GENOMIC DNA]</scope>
    <source>
        <strain evidence="6 7">RZ04</strain>
    </source>
</reference>
<gene>
    <name evidence="6" type="ORF">EPA86_16235</name>
</gene>
<comment type="caution">
    <text evidence="6">The sequence shown here is derived from an EMBL/GenBank/DDBJ whole genome shotgun (WGS) entry which is preliminary data.</text>
</comment>
<evidence type="ECO:0000313" key="6">
    <source>
        <dbReference type="EMBL" id="TPH12499.1"/>
    </source>
</evidence>
<keyword evidence="3" id="KW-0862">Zinc</keyword>